<feature type="region of interest" description="Disordered" evidence="1">
    <location>
        <begin position="23"/>
        <end position="67"/>
    </location>
</feature>
<feature type="compositionally biased region" description="Basic and acidic residues" evidence="1">
    <location>
        <begin position="23"/>
        <end position="42"/>
    </location>
</feature>
<gene>
    <name evidence="2" type="ORF">I7I51_04261</name>
</gene>
<organism evidence="2 3">
    <name type="scientific">Ajellomyces capsulatus</name>
    <name type="common">Darling's disease fungus</name>
    <name type="synonym">Histoplasma capsulatum</name>
    <dbReference type="NCBI Taxonomy" id="5037"/>
    <lineage>
        <taxon>Eukaryota</taxon>
        <taxon>Fungi</taxon>
        <taxon>Dikarya</taxon>
        <taxon>Ascomycota</taxon>
        <taxon>Pezizomycotina</taxon>
        <taxon>Eurotiomycetes</taxon>
        <taxon>Eurotiomycetidae</taxon>
        <taxon>Onygenales</taxon>
        <taxon>Ajellomycetaceae</taxon>
        <taxon>Histoplasma</taxon>
    </lineage>
</organism>
<evidence type="ECO:0000256" key="1">
    <source>
        <dbReference type="SAM" id="MobiDB-lite"/>
    </source>
</evidence>
<dbReference type="AlphaFoldDB" id="A0A8A1MBU4"/>
<dbReference type="VEuPathDB" id="FungiDB:I7I51_04261"/>
<reference evidence="2" key="1">
    <citation type="submission" date="2021-01" db="EMBL/GenBank/DDBJ databases">
        <title>Chromosome-level genome assembly of a human fungal pathogen reveals clustering of transcriptionally co-regulated genes.</title>
        <authorList>
            <person name="Voorhies M."/>
            <person name="Cohen S."/>
            <person name="Shea T.P."/>
            <person name="Petrus S."/>
            <person name="Munoz J.F."/>
            <person name="Poplawski S."/>
            <person name="Goldman W.E."/>
            <person name="Michael T."/>
            <person name="Cuomo C.A."/>
            <person name="Sil A."/>
            <person name="Beyhan S."/>
        </authorList>
    </citation>
    <scope>NUCLEOTIDE SEQUENCE</scope>
    <source>
        <strain evidence="2">WU24</strain>
    </source>
</reference>
<name>A0A8A1MBU4_AJECA</name>
<proteinExistence type="predicted"/>
<sequence length="136" mass="15690">MTIFPQMCTQDVKKSEMARAWEEERSNVTSKRRESQKRRSVEVNRGYLPQTSGRQEHALYSPTVTSPSGWMTRTSLLQTVTVGTIDSRVHHKTVERRHHHLPQFPFIWTTFNSLLRIRLTACATDDRGGVHARSSP</sequence>
<protein>
    <submittedName>
        <fullName evidence="2">Uncharacterized protein</fullName>
    </submittedName>
</protein>
<dbReference type="Proteomes" id="UP000663671">
    <property type="component" value="Chromosome 5"/>
</dbReference>
<evidence type="ECO:0000313" key="3">
    <source>
        <dbReference type="Proteomes" id="UP000663671"/>
    </source>
</evidence>
<evidence type="ECO:0000313" key="2">
    <source>
        <dbReference type="EMBL" id="QSS62084.1"/>
    </source>
</evidence>
<dbReference type="EMBL" id="CP069111">
    <property type="protein sequence ID" value="QSS62084.1"/>
    <property type="molecule type" value="Genomic_DNA"/>
</dbReference>
<accession>A0A8A1MBU4</accession>